<feature type="signal peptide" evidence="2">
    <location>
        <begin position="1"/>
        <end position="21"/>
    </location>
</feature>
<dbReference type="EMBL" id="BFAA01012224">
    <property type="protein sequence ID" value="GCB80240.1"/>
    <property type="molecule type" value="Genomic_DNA"/>
</dbReference>
<keyword evidence="5" id="KW-1185">Reference proteome</keyword>
<dbReference type="InterPro" id="IPR017853">
    <property type="entry name" value="GH"/>
</dbReference>
<dbReference type="PROSITE" id="PS51910">
    <property type="entry name" value="GH18_2"/>
    <property type="match status" value="1"/>
</dbReference>
<dbReference type="OMA" id="FCEGHAD"/>
<dbReference type="InterPro" id="IPR011583">
    <property type="entry name" value="Chitinase_II/V-like_cat"/>
</dbReference>
<dbReference type="GO" id="GO:0004568">
    <property type="term" value="F:chitinase activity"/>
    <property type="evidence" value="ECO:0007669"/>
    <property type="project" value="TreeGrafter"/>
</dbReference>
<dbReference type="STRING" id="75743.A0A401Q4E3"/>
<dbReference type="SUPFAM" id="SSF51445">
    <property type="entry name" value="(Trans)glycosidases"/>
    <property type="match status" value="2"/>
</dbReference>
<dbReference type="InterPro" id="IPR029070">
    <property type="entry name" value="Chitinase_insertion_sf"/>
</dbReference>
<comment type="caution">
    <text evidence="4">The sequence shown here is derived from an EMBL/GenBank/DDBJ whole genome shotgun (WGS) entry which is preliminary data.</text>
</comment>
<dbReference type="PANTHER" id="PTHR11177">
    <property type="entry name" value="CHITINASE"/>
    <property type="match status" value="1"/>
</dbReference>
<dbReference type="Proteomes" id="UP000288216">
    <property type="component" value="Unassembled WGS sequence"/>
</dbReference>
<dbReference type="GO" id="GO:0005975">
    <property type="term" value="P:carbohydrate metabolic process"/>
    <property type="evidence" value="ECO:0007669"/>
    <property type="project" value="InterPro"/>
</dbReference>
<dbReference type="Gene3D" id="3.20.20.80">
    <property type="entry name" value="Glycosidases"/>
    <property type="match status" value="2"/>
</dbReference>
<evidence type="ECO:0000259" key="3">
    <source>
        <dbReference type="PROSITE" id="PS51910"/>
    </source>
</evidence>
<feature type="domain" description="GH18" evidence="3">
    <location>
        <begin position="1"/>
        <end position="272"/>
    </location>
</feature>
<dbReference type="PROSITE" id="PS51257">
    <property type="entry name" value="PROKAR_LIPOPROTEIN"/>
    <property type="match status" value="1"/>
</dbReference>
<feature type="chain" id="PRO_5019439342" description="GH18 domain-containing protein" evidence="2">
    <location>
        <begin position="22"/>
        <end position="306"/>
    </location>
</feature>
<name>A0A401Q4E3_SCYTO</name>
<keyword evidence="2" id="KW-0732">Signal</keyword>
<evidence type="ECO:0000256" key="2">
    <source>
        <dbReference type="SAM" id="SignalP"/>
    </source>
</evidence>
<protein>
    <recommendedName>
        <fullName evidence="3">GH18 domain-containing protein</fullName>
    </recommendedName>
</protein>
<accession>A0A401Q4E3</accession>
<dbReference type="GO" id="GO:0005576">
    <property type="term" value="C:extracellular region"/>
    <property type="evidence" value="ECO:0007669"/>
    <property type="project" value="TreeGrafter"/>
</dbReference>
<gene>
    <name evidence="4" type="ORF">scyTo_0018048</name>
</gene>
<dbReference type="Gene3D" id="3.10.50.10">
    <property type="match status" value="1"/>
</dbReference>
<dbReference type="FunFam" id="3.10.50.10:FF:000001">
    <property type="entry name" value="Chitinase 3-like 1"/>
    <property type="match status" value="1"/>
</dbReference>
<reference evidence="4 5" key="1">
    <citation type="journal article" date="2018" name="Nat. Ecol. Evol.">
        <title>Shark genomes provide insights into elasmobranch evolution and the origin of vertebrates.</title>
        <authorList>
            <person name="Hara Y"/>
            <person name="Yamaguchi K"/>
            <person name="Onimaru K"/>
            <person name="Kadota M"/>
            <person name="Koyanagi M"/>
            <person name="Keeley SD"/>
            <person name="Tatsumi K"/>
            <person name="Tanaka K"/>
            <person name="Motone F"/>
            <person name="Kageyama Y"/>
            <person name="Nozu R"/>
            <person name="Adachi N"/>
            <person name="Nishimura O"/>
            <person name="Nakagawa R"/>
            <person name="Tanegashima C"/>
            <person name="Kiyatake I"/>
            <person name="Matsumoto R"/>
            <person name="Murakumo K"/>
            <person name="Nishida K"/>
            <person name="Terakita A"/>
            <person name="Kuratani S"/>
            <person name="Sato K"/>
            <person name="Hyodo S Kuraku.S."/>
        </authorList>
    </citation>
    <scope>NUCLEOTIDE SEQUENCE [LARGE SCALE GENOMIC DNA]</scope>
</reference>
<dbReference type="InterPro" id="IPR001223">
    <property type="entry name" value="Glyco_hydro18_cat"/>
</dbReference>
<evidence type="ECO:0000313" key="4">
    <source>
        <dbReference type="EMBL" id="GCB80240.1"/>
    </source>
</evidence>
<evidence type="ECO:0000313" key="5">
    <source>
        <dbReference type="Proteomes" id="UP000288216"/>
    </source>
</evidence>
<dbReference type="InterPro" id="IPR050314">
    <property type="entry name" value="Glycosyl_Hydrlase_18"/>
</dbReference>
<dbReference type="Pfam" id="PF00704">
    <property type="entry name" value="Glyco_hydro_18"/>
    <property type="match status" value="2"/>
</dbReference>
<dbReference type="SMART" id="SM00636">
    <property type="entry name" value="Glyco_18"/>
    <property type="match status" value="1"/>
</dbReference>
<dbReference type="PANTHER" id="PTHR11177:SF188">
    <property type="entry name" value="ACIDIC MAMMALIAN CHITINASE"/>
    <property type="match status" value="1"/>
</dbReference>
<proteinExistence type="predicted"/>
<sequence length="306" mass="33945">MAKLLLGIAVVLLACLELGSAYRLVCYFANWAQYRPGAAKYTPDDIDPCMCTHLIFAFAVMKNNEVSTYGWNDVTLYKSFNALKTRTLDFFNLMTYDFYGPWNSFAGENSPLYALPNAQGNNKYFNMAGTVEVWKQEGAPAEKLNAGFAGYGHSFRLSTSNTAPGAPANGAGPAGHYTQQSGFLAYFEICLFLKEATEKWDASQMVPYAYKGNEWVGYDNPQSFEDKIKWLKKSQIGGAMMWTLSLDDFSGTFCHQGRYPLVSKLHNLLGINKGCVAPPLPTTPGIRTSTINVLMDGHTWKIVTLD</sequence>
<dbReference type="SUPFAM" id="SSF54556">
    <property type="entry name" value="Chitinase insertion domain"/>
    <property type="match status" value="1"/>
</dbReference>
<dbReference type="AlphaFoldDB" id="A0A401Q4E3"/>
<dbReference type="GO" id="GO:0008061">
    <property type="term" value="F:chitin binding"/>
    <property type="evidence" value="ECO:0007669"/>
    <property type="project" value="InterPro"/>
</dbReference>
<organism evidence="4 5">
    <name type="scientific">Scyliorhinus torazame</name>
    <name type="common">Cloudy catshark</name>
    <name type="synonym">Catulus torazame</name>
    <dbReference type="NCBI Taxonomy" id="75743"/>
    <lineage>
        <taxon>Eukaryota</taxon>
        <taxon>Metazoa</taxon>
        <taxon>Chordata</taxon>
        <taxon>Craniata</taxon>
        <taxon>Vertebrata</taxon>
        <taxon>Chondrichthyes</taxon>
        <taxon>Elasmobranchii</taxon>
        <taxon>Galeomorphii</taxon>
        <taxon>Galeoidea</taxon>
        <taxon>Carcharhiniformes</taxon>
        <taxon>Scyliorhinidae</taxon>
        <taxon>Scyliorhinus</taxon>
    </lineage>
</organism>
<keyword evidence="1" id="KW-1015">Disulfide bond</keyword>
<dbReference type="GO" id="GO:0006032">
    <property type="term" value="P:chitin catabolic process"/>
    <property type="evidence" value="ECO:0007669"/>
    <property type="project" value="TreeGrafter"/>
</dbReference>
<evidence type="ECO:0000256" key="1">
    <source>
        <dbReference type="ARBA" id="ARBA00023157"/>
    </source>
</evidence>
<dbReference type="OrthoDB" id="76388at2759"/>